<evidence type="ECO:0000313" key="3">
    <source>
        <dbReference type="Proteomes" id="UP001189429"/>
    </source>
</evidence>
<feature type="region of interest" description="Disordered" evidence="1">
    <location>
        <begin position="1"/>
        <end position="20"/>
    </location>
</feature>
<feature type="compositionally biased region" description="Gly residues" evidence="1">
    <location>
        <begin position="66"/>
        <end position="77"/>
    </location>
</feature>
<comment type="caution">
    <text evidence="2">The sequence shown here is derived from an EMBL/GenBank/DDBJ whole genome shotgun (WGS) entry which is preliminary data.</text>
</comment>
<reference evidence="2" key="1">
    <citation type="submission" date="2023-10" db="EMBL/GenBank/DDBJ databases">
        <authorList>
            <person name="Chen Y."/>
            <person name="Shah S."/>
            <person name="Dougan E. K."/>
            <person name="Thang M."/>
            <person name="Chan C."/>
        </authorList>
    </citation>
    <scope>NUCLEOTIDE SEQUENCE [LARGE SCALE GENOMIC DNA]</scope>
</reference>
<evidence type="ECO:0000256" key="1">
    <source>
        <dbReference type="SAM" id="MobiDB-lite"/>
    </source>
</evidence>
<feature type="compositionally biased region" description="Low complexity" evidence="1">
    <location>
        <begin position="146"/>
        <end position="193"/>
    </location>
</feature>
<dbReference type="Proteomes" id="UP001189429">
    <property type="component" value="Unassembled WGS sequence"/>
</dbReference>
<keyword evidence="3" id="KW-1185">Reference proteome</keyword>
<name>A0ABN9TZW5_9DINO</name>
<accession>A0ABN9TZW5</accession>
<sequence length="193" mass="18970">MSAHGGDDEALAPVFTQDRALEVQHRPKGTLRSGGGPGAVAFAPAARSPPRAQAWSSPQRPALGGPALGGPTLGGPSHGRVPPLAFGAAAAAVPDRAPSALSAPLAGAPVAAALGPRPTQHTPARPLGGKPLRDPAAADALFRQLPARAPGPATAAARAKSRPAATRSSSSGGVPVRRTSSDASTASASGRWL</sequence>
<protein>
    <submittedName>
        <fullName evidence="2">Uncharacterized protein</fullName>
    </submittedName>
</protein>
<feature type="compositionally biased region" description="Low complexity" evidence="1">
    <location>
        <begin position="39"/>
        <end position="65"/>
    </location>
</feature>
<gene>
    <name evidence="2" type="ORF">PCOR1329_LOCUS43929</name>
</gene>
<proteinExistence type="predicted"/>
<organism evidence="2 3">
    <name type="scientific">Prorocentrum cordatum</name>
    <dbReference type="NCBI Taxonomy" id="2364126"/>
    <lineage>
        <taxon>Eukaryota</taxon>
        <taxon>Sar</taxon>
        <taxon>Alveolata</taxon>
        <taxon>Dinophyceae</taxon>
        <taxon>Prorocentrales</taxon>
        <taxon>Prorocentraceae</taxon>
        <taxon>Prorocentrum</taxon>
    </lineage>
</organism>
<dbReference type="EMBL" id="CAUYUJ010015282">
    <property type="protein sequence ID" value="CAK0851937.1"/>
    <property type="molecule type" value="Genomic_DNA"/>
</dbReference>
<feature type="region of interest" description="Disordered" evidence="1">
    <location>
        <begin position="112"/>
        <end position="193"/>
    </location>
</feature>
<evidence type="ECO:0000313" key="2">
    <source>
        <dbReference type="EMBL" id="CAK0851937.1"/>
    </source>
</evidence>
<feature type="region of interest" description="Disordered" evidence="1">
    <location>
        <begin position="26"/>
        <end position="83"/>
    </location>
</feature>